<dbReference type="Proteomes" id="UP000520156">
    <property type="component" value="Unassembled WGS sequence"/>
</dbReference>
<accession>A0A7X1F611</accession>
<proteinExistence type="predicted"/>
<dbReference type="AlphaFoldDB" id="A0A7X1F611"/>
<gene>
    <name evidence="1" type="ORF">H7F49_04690</name>
</gene>
<sequence length="160" mass="17850">MTERHGQVLDLVTEHGYCAMLISDPDSDEPDWGYSVGFPKSLGQGEVIVFGLSDDVHRHMICEVFAKCQGAGLRLTDGVRIDGLLQGFDVIARKVHVSNIHTDHLRFAMWCSLFMCHQPLTEVYQLVWPSAATGLFPWDSGCHPDVIALQPALYQPRLNS</sequence>
<reference evidence="1 2" key="1">
    <citation type="submission" date="2020-08" db="EMBL/GenBank/DDBJ databases">
        <title>The genome sequence of Novosphingobium flavum 4Y4.</title>
        <authorList>
            <person name="Liu Y."/>
        </authorList>
    </citation>
    <scope>NUCLEOTIDE SEQUENCE [LARGE SCALE GENOMIC DNA]</scope>
    <source>
        <strain evidence="1 2">4Y4</strain>
    </source>
</reference>
<evidence type="ECO:0000313" key="2">
    <source>
        <dbReference type="Proteomes" id="UP000520156"/>
    </source>
</evidence>
<evidence type="ECO:0000313" key="1">
    <source>
        <dbReference type="EMBL" id="MBC2650993.1"/>
    </source>
</evidence>
<comment type="caution">
    <text evidence="1">The sequence shown here is derived from an EMBL/GenBank/DDBJ whole genome shotgun (WGS) entry which is preliminary data.</text>
</comment>
<organism evidence="1 2">
    <name type="scientific">Novosphingobium aerophilum</name>
    <dbReference type="NCBI Taxonomy" id="2839843"/>
    <lineage>
        <taxon>Bacteria</taxon>
        <taxon>Pseudomonadati</taxon>
        <taxon>Pseudomonadota</taxon>
        <taxon>Alphaproteobacteria</taxon>
        <taxon>Sphingomonadales</taxon>
        <taxon>Sphingomonadaceae</taxon>
        <taxon>Novosphingobium</taxon>
    </lineage>
</organism>
<protein>
    <submittedName>
        <fullName evidence="1">DUF4262 domain-containing protein</fullName>
    </submittedName>
</protein>
<dbReference type="InterPro" id="IPR025358">
    <property type="entry name" value="DUF4262"/>
</dbReference>
<dbReference type="EMBL" id="JACLAU010000004">
    <property type="protein sequence ID" value="MBC2650993.1"/>
    <property type="molecule type" value="Genomic_DNA"/>
</dbReference>
<keyword evidence="2" id="KW-1185">Reference proteome</keyword>
<dbReference type="Pfam" id="PF14081">
    <property type="entry name" value="DUF4262"/>
    <property type="match status" value="1"/>
</dbReference>
<dbReference type="RefSeq" id="WP_185682416.1">
    <property type="nucleotide sequence ID" value="NZ_JACLAU010000004.1"/>
</dbReference>
<name>A0A7X1F611_9SPHN</name>